<name>A0ABS0SG02_9HYPH</name>
<dbReference type="PANTHER" id="PTHR44757:SF2">
    <property type="entry name" value="BIOFILM ARCHITECTURE MAINTENANCE PROTEIN MBAA"/>
    <property type="match status" value="1"/>
</dbReference>
<dbReference type="Pfam" id="PF00563">
    <property type="entry name" value="EAL"/>
    <property type="match status" value="1"/>
</dbReference>
<reference evidence="5 6" key="1">
    <citation type="submission" date="2020-10" db="EMBL/GenBank/DDBJ databases">
        <title>Aquamicrobium zhengzhouensis sp. nov., a exopolysaccharide producing bacterium isolated from farmland soil.</title>
        <authorList>
            <person name="Wang X."/>
        </authorList>
    </citation>
    <scope>NUCLEOTIDE SEQUENCE [LARGE SCALE GENOMIC DNA]</scope>
    <source>
        <strain evidence="6">cd-1</strain>
    </source>
</reference>
<dbReference type="PANTHER" id="PTHR44757">
    <property type="entry name" value="DIGUANYLATE CYCLASE DGCP"/>
    <property type="match status" value="1"/>
</dbReference>
<keyword evidence="1" id="KW-1133">Transmembrane helix</keyword>
<evidence type="ECO:0000313" key="6">
    <source>
        <dbReference type="Proteomes" id="UP000601789"/>
    </source>
</evidence>
<keyword evidence="1" id="KW-0812">Transmembrane</keyword>
<dbReference type="CDD" id="cd01948">
    <property type="entry name" value="EAL"/>
    <property type="match status" value="1"/>
</dbReference>
<evidence type="ECO:0000256" key="1">
    <source>
        <dbReference type="PROSITE-ProRule" id="PRU00244"/>
    </source>
</evidence>
<gene>
    <name evidence="5" type="ORF">IOD40_13720</name>
</gene>
<organism evidence="5 6">
    <name type="scientific">Aquamicrobium zhengzhouense</name>
    <dbReference type="NCBI Taxonomy" id="2781738"/>
    <lineage>
        <taxon>Bacteria</taxon>
        <taxon>Pseudomonadati</taxon>
        <taxon>Pseudomonadota</taxon>
        <taxon>Alphaproteobacteria</taxon>
        <taxon>Hyphomicrobiales</taxon>
        <taxon>Phyllobacteriaceae</taxon>
        <taxon>Aquamicrobium</taxon>
    </lineage>
</organism>
<feature type="transmembrane region" description="Helical" evidence="1">
    <location>
        <begin position="47"/>
        <end position="71"/>
    </location>
</feature>
<dbReference type="InterPro" id="IPR052155">
    <property type="entry name" value="Biofilm_reg_signaling"/>
</dbReference>
<evidence type="ECO:0000259" key="3">
    <source>
        <dbReference type="PROSITE" id="PS50887"/>
    </source>
</evidence>
<dbReference type="SUPFAM" id="SSF55073">
    <property type="entry name" value="Nucleotide cyclase"/>
    <property type="match status" value="1"/>
</dbReference>
<keyword evidence="6" id="KW-1185">Reference proteome</keyword>
<protein>
    <submittedName>
        <fullName evidence="5">EAL domain-containing protein</fullName>
    </submittedName>
</protein>
<dbReference type="EMBL" id="JADGMQ010000010">
    <property type="protein sequence ID" value="MBI1621714.1"/>
    <property type="molecule type" value="Genomic_DNA"/>
</dbReference>
<feature type="domain" description="MHYT" evidence="4">
    <location>
        <begin position="12"/>
        <end position="198"/>
    </location>
</feature>
<dbReference type="PROSITE" id="PS50887">
    <property type="entry name" value="GGDEF"/>
    <property type="match status" value="1"/>
</dbReference>
<dbReference type="Gene3D" id="3.30.70.270">
    <property type="match status" value="1"/>
</dbReference>
<dbReference type="Pfam" id="PF00990">
    <property type="entry name" value="GGDEF"/>
    <property type="match status" value="1"/>
</dbReference>
<feature type="domain" description="GGDEF" evidence="3">
    <location>
        <begin position="280"/>
        <end position="414"/>
    </location>
</feature>
<feature type="transmembrane region" description="Helical" evidence="1">
    <location>
        <begin position="214"/>
        <end position="234"/>
    </location>
</feature>
<feature type="transmembrane region" description="Helical" evidence="1">
    <location>
        <begin position="15"/>
        <end position="35"/>
    </location>
</feature>
<evidence type="ECO:0000259" key="4">
    <source>
        <dbReference type="PROSITE" id="PS50924"/>
    </source>
</evidence>
<dbReference type="InterPro" id="IPR001633">
    <property type="entry name" value="EAL_dom"/>
</dbReference>
<feature type="transmembrane region" description="Helical" evidence="1">
    <location>
        <begin position="83"/>
        <end position="103"/>
    </location>
</feature>
<dbReference type="PROSITE" id="PS50924">
    <property type="entry name" value="MHYT"/>
    <property type="match status" value="1"/>
</dbReference>
<dbReference type="SMART" id="SM00052">
    <property type="entry name" value="EAL"/>
    <property type="match status" value="1"/>
</dbReference>
<dbReference type="NCBIfam" id="TIGR00254">
    <property type="entry name" value="GGDEF"/>
    <property type="match status" value="1"/>
</dbReference>
<evidence type="ECO:0000313" key="5">
    <source>
        <dbReference type="EMBL" id="MBI1621714.1"/>
    </source>
</evidence>
<dbReference type="Gene3D" id="3.20.20.450">
    <property type="entry name" value="EAL domain"/>
    <property type="match status" value="1"/>
</dbReference>
<dbReference type="Pfam" id="PF03707">
    <property type="entry name" value="MHYT"/>
    <property type="match status" value="2"/>
</dbReference>
<feature type="domain" description="EAL" evidence="2">
    <location>
        <begin position="422"/>
        <end position="672"/>
    </location>
</feature>
<dbReference type="InterPro" id="IPR029787">
    <property type="entry name" value="Nucleotide_cyclase"/>
</dbReference>
<keyword evidence="1" id="KW-0472">Membrane</keyword>
<dbReference type="InterPro" id="IPR043128">
    <property type="entry name" value="Rev_trsase/Diguanyl_cyclase"/>
</dbReference>
<accession>A0ABS0SG02</accession>
<sequence>MIRVFSCLADEHDHSFVLVAALVCLAGSAITLQLYDRARRRDTDRVIWTILSGIAGGTAIWSTHFVGMLGFNPPVDHAYEPVLTLTSLAAAILFTISGLHIAISSTNAPGFAIGGALIGVGICVMHFLGMAGLTVAGTIEYDPVLVLLSLCFAVGFSSLALVKTTYARNERGKWIGFGALVLAICTMHFTAMGSATFLPGPDTALVAHSVSSELLAITVVAAISVATGIAIYVLDVRSHQDMVETYRHASLHDPLTGLPNRGHLATLLPEVLHAAERARERVGLLVLDLDRFKQINDVHGHLTGDEMLRHVSASMMQALEPNELLARLGGDEFVTIRSGNPTNQELNELAARLSRSVSTPLPHTRHHLSVGASIGIAIFPDHAQRAEELLAAADLAMYRSKAMRGRDPMLYDPLLDEANREKSCLGFELQRALARDEFDLYYQPLVDTATRNVIALEALLRWRHPTRGLLQPGQFLPVAERHGLMLEIGNWALQRACADAVKWPADLRVSVNIAAAQILGQDLPTIVSTTLERTGLPADRLEIEITEDCITGDPVRALEVVRRLKAQGTTIAMDDYGTGYSSLANLRIFPFDKLKIDRAFVMDVTENHISSAIVKSTVALARDLGIQVTAEGVEREEHFLFLQSIGCTSAQGYLFGKPAQLSSLDVIQRETAAGANPVAARRGILAFAKAR</sequence>
<dbReference type="PROSITE" id="PS50883">
    <property type="entry name" value="EAL"/>
    <property type="match status" value="1"/>
</dbReference>
<dbReference type="Proteomes" id="UP000601789">
    <property type="component" value="Unassembled WGS sequence"/>
</dbReference>
<feature type="transmembrane region" description="Helical" evidence="1">
    <location>
        <begin position="174"/>
        <end position="194"/>
    </location>
</feature>
<feature type="transmembrane region" description="Helical" evidence="1">
    <location>
        <begin position="110"/>
        <end position="132"/>
    </location>
</feature>
<dbReference type="SUPFAM" id="SSF141868">
    <property type="entry name" value="EAL domain-like"/>
    <property type="match status" value="1"/>
</dbReference>
<dbReference type="InterPro" id="IPR035919">
    <property type="entry name" value="EAL_sf"/>
</dbReference>
<dbReference type="InterPro" id="IPR005330">
    <property type="entry name" value="MHYT_dom"/>
</dbReference>
<dbReference type="CDD" id="cd01949">
    <property type="entry name" value="GGDEF"/>
    <property type="match status" value="1"/>
</dbReference>
<dbReference type="SMART" id="SM00267">
    <property type="entry name" value="GGDEF"/>
    <property type="match status" value="1"/>
</dbReference>
<proteinExistence type="predicted"/>
<evidence type="ECO:0000259" key="2">
    <source>
        <dbReference type="PROSITE" id="PS50883"/>
    </source>
</evidence>
<feature type="transmembrane region" description="Helical" evidence="1">
    <location>
        <begin position="144"/>
        <end position="162"/>
    </location>
</feature>
<comment type="caution">
    <text evidence="5">The sequence shown here is derived from an EMBL/GenBank/DDBJ whole genome shotgun (WGS) entry which is preliminary data.</text>
</comment>
<dbReference type="InterPro" id="IPR000160">
    <property type="entry name" value="GGDEF_dom"/>
</dbReference>